<keyword evidence="5" id="KW-0238">DNA-binding</keyword>
<evidence type="ECO:0000256" key="3">
    <source>
        <dbReference type="ARBA" id="ARBA00022833"/>
    </source>
</evidence>
<dbReference type="GO" id="GO:0043565">
    <property type="term" value="F:sequence-specific DNA binding"/>
    <property type="evidence" value="ECO:0007669"/>
    <property type="project" value="TreeGrafter"/>
</dbReference>
<dbReference type="Gene3D" id="4.10.240.10">
    <property type="entry name" value="Zn(2)-C6 fungal-type DNA-binding domain"/>
    <property type="match status" value="1"/>
</dbReference>
<evidence type="ECO:0000313" key="9">
    <source>
        <dbReference type="Proteomes" id="UP000036947"/>
    </source>
</evidence>
<keyword evidence="9" id="KW-1185">Reference proteome</keyword>
<evidence type="ECO:0000256" key="6">
    <source>
        <dbReference type="ARBA" id="ARBA00023163"/>
    </source>
</evidence>
<evidence type="ECO:0000256" key="2">
    <source>
        <dbReference type="ARBA" id="ARBA00022723"/>
    </source>
</evidence>
<sequence>CDDNVPSCANCQRLNQTCLVEDPATKRHQPRNYLETLEERVALLEGLLQQARPDVAGSSLTREVINVEHGGRPPPRSPRQSFYPYSILHTGQYGIWNMERTPYGSLFHTYGIHEVTSSISLARGRTRC</sequence>
<dbReference type="AlphaFoldDB" id="A0A0L0NDB5"/>
<dbReference type="EMBL" id="LFRF01000007">
    <property type="protein sequence ID" value="KND91994.1"/>
    <property type="molecule type" value="Genomic_DNA"/>
</dbReference>
<evidence type="ECO:0000256" key="4">
    <source>
        <dbReference type="ARBA" id="ARBA00023015"/>
    </source>
</evidence>
<reference evidence="8 9" key="1">
    <citation type="journal article" date="2015" name="BMC Genomics">
        <title>The genome of the truffle-parasite Tolypocladium ophioglossoides and the evolution of antifungal peptaibiotics.</title>
        <authorList>
            <person name="Quandt C.A."/>
            <person name="Bushley K.E."/>
            <person name="Spatafora J.W."/>
        </authorList>
    </citation>
    <scope>NUCLEOTIDE SEQUENCE [LARGE SCALE GENOMIC DNA]</scope>
    <source>
        <strain evidence="8 9">CBS 100239</strain>
    </source>
</reference>
<proteinExistence type="predicted"/>
<gene>
    <name evidence="8" type="ORF">TOPH_03371</name>
</gene>
<dbReference type="GO" id="GO:0005634">
    <property type="term" value="C:nucleus"/>
    <property type="evidence" value="ECO:0007669"/>
    <property type="project" value="UniProtKB-SubCell"/>
</dbReference>
<keyword evidence="4" id="KW-0805">Transcription regulation</keyword>
<dbReference type="InterPro" id="IPR036864">
    <property type="entry name" value="Zn2-C6_fun-type_DNA-bd_sf"/>
</dbReference>
<dbReference type="PANTHER" id="PTHR47782">
    <property type="entry name" value="ZN(II)2CYS6 TRANSCRIPTION FACTOR (EUROFUNG)-RELATED"/>
    <property type="match status" value="1"/>
</dbReference>
<keyword evidence="7" id="KW-0539">Nucleus</keyword>
<evidence type="ECO:0000256" key="7">
    <source>
        <dbReference type="ARBA" id="ARBA00023242"/>
    </source>
</evidence>
<dbReference type="InterPro" id="IPR052202">
    <property type="entry name" value="Yeast_MetPath_Reg"/>
</dbReference>
<comment type="subcellular location">
    <subcellularLocation>
        <location evidence="1">Nucleus</location>
    </subcellularLocation>
</comment>
<dbReference type="GO" id="GO:0045944">
    <property type="term" value="P:positive regulation of transcription by RNA polymerase II"/>
    <property type="evidence" value="ECO:0007669"/>
    <property type="project" value="TreeGrafter"/>
</dbReference>
<dbReference type="OrthoDB" id="189997at2759"/>
<keyword evidence="2" id="KW-0479">Metal-binding</keyword>
<keyword evidence="6" id="KW-0804">Transcription</keyword>
<keyword evidence="3" id="KW-0862">Zinc</keyword>
<accession>A0A0L0NDB5</accession>
<dbReference type="CDD" id="cd14653">
    <property type="entry name" value="ZIP_Gal4p-like"/>
    <property type="match status" value="1"/>
</dbReference>
<dbReference type="PANTHER" id="PTHR47782:SF12">
    <property type="entry name" value="ZN(II)2CYS6 TRANSCRIPTION FACTOR (EUROFUNG)"/>
    <property type="match status" value="1"/>
</dbReference>
<comment type="caution">
    <text evidence="8">The sequence shown here is derived from an EMBL/GenBank/DDBJ whole genome shotgun (WGS) entry which is preliminary data.</text>
</comment>
<dbReference type="GO" id="GO:0000981">
    <property type="term" value="F:DNA-binding transcription factor activity, RNA polymerase II-specific"/>
    <property type="evidence" value="ECO:0007669"/>
    <property type="project" value="InterPro"/>
</dbReference>
<evidence type="ECO:0000256" key="5">
    <source>
        <dbReference type="ARBA" id="ARBA00023125"/>
    </source>
</evidence>
<evidence type="ECO:0000313" key="8">
    <source>
        <dbReference type="EMBL" id="KND91994.1"/>
    </source>
</evidence>
<organism evidence="8 9">
    <name type="scientific">Tolypocladium ophioglossoides (strain CBS 100239)</name>
    <name type="common">Snaketongue truffleclub</name>
    <name type="synonym">Elaphocordyceps ophioglossoides</name>
    <dbReference type="NCBI Taxonomy" id="1163406"/>
    <lineage>
        <taxon>Eukaryota</taxon>
        <taxon>Fungi</taxon>
        <taxon>Dikarya</taxon>
        <taxon>Ascomycota</taxon>
        <taxon>Pezizomycotina</taxon>
        <taxon>Sordariomycetes</taxon>
        <taxon>Hypocreomycetidae</taxon>
        <taxon>Hypocreales</taxon>
        <taxon>Ophiocordycipitaceae</taxon>
        <taxon>Tolypocladium</taxon>
    </lineage>
</organism>
<dbReference type="GO" id="GO:0008270">
    <property type="term" value="F:zinc ion binding"/>
    <property type="evidence" value="ECO:0007669"/>
    <property type="project" value="InterPro"/>
</dbReference>
<evidence type="ECO:0000256" key="1">
    <source>
        <dbReference type="ARBA" id="ARBA00004123"/>
    </source>
</evidence>
<feature type="non-terminal residue" evidence="8">
    <location>
        <position position="1"/>
    </location>
</feature>
<protein>
    <submittedName>
        <fullName evidence="8">Positive regulator of purine utilization</fullName>
    </submittedName>
</protein>
<dbReference type="Proteomes" id="UP000036947">
    <property type="component" value="Unassembled WGS sequence"/>
</dbReference>
<name>A0A0L0NDB5_TOLOC</name>